<comment type="caution">
    <text evidence="2">The sequence shown here is derived from an EMBL/GenBank/DDBJ whole genome shotgun (WGS) entry which is preliminary data.</text>
</comment>
<dbReference type="InterPro" id="IPR037026">
    <property type="entry name" value="Vgr_OB-fold_dom_sf"/>
</dbReference>
<gene>
    <name evidence="2" type="ORF">ENJ40_00355</name>
</gene>
<feature type="domain" description="Gp5/Type VI secretion system Vgr protein OB-fold" evidence="1">
    <location>
        <begin position="16"/>
        <end position="90"/>
    </location>
</feature>
<proteinExistence type="predicted"/>
<reference evidence="2" key="1">
    <citation type="journal article" date="2020" name="mSystems">
        <title>Genome- and Community-Level Interaction Insights into Carbon Utilization and Element Cycling Functions of Hydrothermarchaeota in Hydrothermal Sediment.</title>
        <authorList>
            <person name="Zhou Z."/>
            <person name="Liu Y."/>
            <person name="Xu W."/>
            <person name="Pan J."/>
            <person name="Luo Z.H."/>
            <person name="Li M."/>
        </authorList>
    </citation>
    <scope>NUCLEOTIDE SEQUENCE [LARGE SCALE GENOMIC DNA]</scope>
    <source>
        <strain evidence="2">HyVt-483</strain>
    </source>
</reference>
<dbReference type="InterPro" id="IPR006531">
    <property type="entry name" value="Gp5/Vgr_OB"/>
</dbReference>
<dbReference type="Gene3D" id="2.40.50.230">
    <property type="entry name" value="Gp5 N-terminal domain"/>
    <property type="match status" value="1"/>
</dbReference>
<dbReference type="EMBL" id="DRMH01000008">
    <property type="protein sequence ID" value="HFC96895.1"/>
    <property type="molecule type" value="Genomic_DNA"/>
</dbReference>
<name>A0A7C3CLH4_9BACT</name>
<dbReference type="Pfam" id="PF04717">
    <property type="entry name" value="Phage_base_V"/>
    <property type="match status" value="1"/>
</dbReference>
<evidence type="ECO:0000313" key="2">
    <source>
        <dbReference type="EMBL" id="HFC96895.1"/>
    </source>
</evidence>
<protein>
    <submittedName>
        <fullName evidence="2">Phage tail protein</fullName>
    </submittedName>
</protein>
<dbReference type="Proteomes" id="UP000886043">
    <property type="component" value="Unassembled WGS sequence"/>
</dbReference>
<organism evidence="2">
    <name type="scientific">Thermosulfurimonas dismutans</name>
    <dbReference type="NCBI Taxonomy" id="999894"/>
    <lineage>
        <taxon>Bacteria</taxon>
        <taxon>Pseudomonadati</taxon>
        <taxon>Thermodesulfobacteriota</taxon>
        <taxon>Thermodesulfobacteria</taxon>
        <taxon>Thermodesulfobacteriales</taxon>
        <taxon>Thermodesulfobacteriaceae</taxon>
        <taxon>Thermosulfurimonas</taxon>
    </lineage>
</organism>
<dbReference type="SUPFAM" id="SSF69255">
    <property type="entry name" value="gp5 N-terminal domain-like"/>
    <property type="match status" value="1"/>
</dbReference>
<sequence>MSFFEEPSPEKLYGIYVAIVTDHRDPEGLGRVKVTFPWRGTRDESFWARVVSFAAGKEAGAFFLPETGDEVLVAFENGELEHPVVLGALWNGKDKPPAEPKRRIIRSRSGHEVILHDGEGEVTLRSSGGREIQLKDSGEIVIRDAAGNEMVFQENPPSLRVKGAFRMEIEAREIHLKGMRIEVSADTELVLRGSLVRIN</sequence>
<evidence type="ECO:0000259" key="1">
    <source>
        <dbReference type="Pfam" id="PF04717"/>
    </source>
</evidence>
<dbReference type="AlphaFoldDB" id="A0A7C3CLH4"/>
<accession>A0A7C3CLH4</accession>